<dbReference type="PANTHER" id="PTHR43479">
    <property type="entry name" value="ACREF/ENVCD OPERON REPRESSOR-RELATED"/>
    <property type="match status" value="1"/>
</dbReference>
<gene>
    <name evidence="4" type="ORF">AAY24_12870</name>
</gene>
<reference evidence="4 5" key="1">
    <citation type="journal article" date="2015" name="Genome Announc.">
        <title>Complete Genome Sequence of Sedimenticola thiotaurini Strain SIP-G1, a Polyphosphate- and Polyhydroxyalkanoate-Accumulating Sulfur-Oxidizing Gammaproteobacterium Isolated from Salt Marsh Sediments.</title>
        <authorList>
            <person name="Flood B.E."/>
            <person name="Jones D.S."/>
            <person name="Bailey J.V."/>
        </authorList>
    </citation>
    <scope>NUCLEOTIDE SEQUENCE [LARGE SCALE GENOMIC DNA]</scope>
    <source>
        <strain evidence="4 5">SIP-G1</strain>
    </source>
</reference>
<sequence length="214" mass="23935">MSENLSETFFADLPPRHAAILSTALGLFVSKGFFNTSIHDITDQAGVSIGFVYNNFGDKEGIARALYQQLLDFMTQQINLIEDRCSDAESRCRGVAKLLFELTESAPQVMDFIIHARHKEFLPNEPAICSSTPFARMRDFVYQGVTSGEIRAMQPLSAAMIAYGGVIRMICLRLDGVIEEPIHTYFEELWCNTWYALNPGETDQNDSPSPIQAP</sequence>
<dbReference type="InterPro" id="IPR050624">
    <property type="entry name" value="HTH-type_Tx_Regulator"/>
</dbReference>
<dbReference type="EMBL" id="CP011412">
    <property type="protein sequence ID" value="AKH21099.1"/>
    <property type="molecule type" value="Genomic_DNA"/>
</dbReference>
<name>A0A0F7K0K2_9GAMM</name>
<evidence type="ECO:0000256" key="2">
    <source>
        <dbReference type="PROSITE-ProRule" id="PRU00335"/>
    </source>
</evidence>
<evidence type="ECO:0000313" key="4">
    <source>
        <dbReference type="EMBL" id="AKH21099.1"/>
    </source>
</evidence>
<evidence type="ECO:0000313" key="5">
    <source>
        <dbReference type="Proteomes" id="UP000034410"/>
    </source>
</evidence>
<dbReference type="AlphaFoldDB" id="A0A0F7K0K2"/>
<feature type="DNA-binding region" description="H-T-H motif" evidence="2">
    <location>
        <begin position="37"/>
        <end position="56"/>
    </location>
</feature>
<dbReference type="OrthoDB" id="116240at2"/>
<dbReference type="InterPro" id="IPR009057">
    <property type="entry name" value="Homeodomain-like_sf"/>
</dbReference>
<dbReference type="PRINTS" id="PR00455">
    <property type="entry name" value="HTHTETR"/>
</dbReference>
<dbReference type="Proteomes" id="UP000034410">
    <property type="component" value="Chromosome"/>
</dbReference>
<protein>
    <recommendedName>
        <fullName evidence="3">HTH tetR-type domain-containing protein</fullName>
    </recommendedName>
</protein>
<dbReference type="Gene3D" id="1.10.357.10">
    <property type="entry name" value="Tetracycline Repressor, domain 2"/>
    <property type="match status" value="1"/>
</dbReference>
<dbReference type="KEGG" id="seds:AAY24_12870"/>
<dbReference type="RefSeq" id="WP_046860028.1">
    <property type="nucleotide sequence ID" value="NZ_CP011412.1"/>
</dbReference>
<accession>A0A0F7K0K2</accession>
<dbReference type="Pfam" id="PF00440">
    <property type="entry name" value="TetR_N"/>
    <property type="match status" value="1"/>
</dbReference>
<dbReference type="PROSITE" id="PS50977">
    <property type="entry name" value="HTH_TETR_2"/>
    <property type="match status" value="1"/>
</dbReference>
<dbReference type="GO" id="GO:0003677">
    <property type="term" value="F:DNA binding"/>
    <property type="evidence" value="ECO:0007669"/>
    <property type="project" value="UniProtKB-UniRule"/>
</dbReference>
<evidence type="ECO:0000256" key="1">
    <source>
        <dbReference type="ARBA" id="ARBA00023125"/>
    </source>
</evidence>
<evidence type="ECO:0000259" key="3">
    <source>
        <dbReference type="PROSITE" id="PS50977"/>
    </source>
</evidence>
<dbReference type="InterPro" id="IPR001647">
    <property type="entry name" value="HTH_TetR"/>
</dbReference>
<dbReference type="PANTHER" id="PTHR43479:SF11">
    <property type="entry name" value="ACREF_ENVCD OPERON REPRESSOR-RELATED"/>
    <property type="match status" value="1"/>
</dbReference>
<keyword evidence="1 2" id="KW-0238">DNA-binding</keyword>
<feature type="domain" description="HTH tetR-type" evidence="3">
    <location>
        <begin position="14"/>
        <end position="74"/>
    </location>
</feature>
<keyword evidence="5" id="KW-1185">Reference proteome</keyword>
<dbReference type="SUPFAM" id="SSF46689">
    <property type="entry name" value="Homeodomain-like"/>
    <property type="match status" value="1"/>
</dbReference>
<proteinExistence type="predicted"/>
<organism evidence="4 5">
    <name type="scientific">Sedimenticola thiotaurini</name>
    <dbReference type="NCBI Taxonomy" id="1543721"/>
    <lineage>
        <taxon>Bacteria</taxon>
        <taxon>Pseudomonadati</taxon>
        <taxon>Pseudomonadota</taxon>
        <taxon>Gammaproteobacteria</taxon>
        <taxon>Chromatiales</taxon>
        <taxon>Sedimenticolaceae</taxon>
        <taxon>Sedimenticola</taxon>
    </lineage>
</organism>